<proteinExistence type="predicted"/>
<feature type="domain" description="Methyltransferase type 11" evidence="1">
    <location>
        <begin position="52"/>
        <end position="115"/>
    </location>
</feature>
<evidence type="ECO:0000313" key="2">
    <source>
        <dbReference type="EMBL" id="SCC78409.1"/>
    </source>
</evidence>
<dbReference type="Proteomes" id="UP000182800">
    <property type="component" value="Unassembled WGS sequence"/>
</dbReference>
<keyword evidence="2" id="KW-0808">Transferase</keyword>
<dbReference type="Pfam" id="PF08241">
    <property type="entry name" value="Methyltransf_11"/>
    <property type="match status" value="1"/>
</dbReference>
<comment type="caution">
    <text evidence="2">The sequence shown here is derived from an EMBL/GenBank/DDBJ whole genome shotgun (WGS) entry which is preliminary data.</text>
</comment>
<keyword evidence="3" id="KW-1185">Reference proteome</keyword>
<evidence type="ECO:0000313" key="3">
    <source>
        <dbReference type="Proteomes" id="UP000182800"/>
    </source>
</evidence>
<name>A0ABY0K4W7_9HYPH</name>
<protein>
    <submittedName>
        <fullName evidence="2">Methyltransferase domain-containing protein</fullName>
    </submittedName>
</protein>
<dbReference type="SUPFAM" id="SSF53335">
    <property type="entry name" value="S-adenosyl-L-methionine-dependent methyltransferases"/>
    <property type="match status" value="1"/>
</dbReference>
<dbReference type="EMBL" id="FMBM01000001">
    <property type="protein sequence ID" value="SCC78409.1"/>
    <property type="molecule type" value="Genomic_DNA"/>
</dbReference>
<keyword evidence="2" id="KW-0489">Methyltransferase</keyword>
<accession>A0ABY0K4W7</accession>
<reference evidence="2 3" key="1">
    <citation type="submission" date="2016-08" db="EMBL/GenBank/DDBJ databases">
        <authorList>
            <person name="Varghese N."/>
            <person name="Submissions Spin"/>
        </authorList>
    </citation>
    <scope>NUCLEOTIDE SEQUENCE [LARGE SCALE GENOMIC DNA]</scope>
    <source>
        <strain evidence="2 3">HL-109</strain>
    </source>
</reference>
<dbReference type="Gene3D" id="3.40.50.150">
    <property type="entry name" value="Vaccinia Virus protein VP39"/>
    <property type="match status" value="1"/>
</dbReference>
<dbReference type="InterPro" id="IPR029063">
    <property type="entry name" value="SAM-dependent_MTases_sf"/>
</dbReference>
<organism evidence="2 3">
    <name type="scientific">Saliniramus fredricksonii</name>
    <dbReference type="NCBI Taxonomy" id="1653334"/>
    <lineage>
        <taxon>Bacteria</taxon>
        <taxon>Pseudomonadati</taxon>
        <taxon>Pseudomonadota</taxon>
        <taxon>Alphaproteobacteria</taxon>
        <taxon>Hyphomicrobiales</taxon>
        <taxon>Salinarimonadaceae</taxon>
        <taxon>Saliniramus</taxon>
    </lineage>
</organism>
<dbReference type="GO" id="GO:0032259">
    <property type="term" value="P:methylation"/>
    <property type="evidence" value="ECO:0007669"/>
    <property type="project" value="UniProtKB-KW"/>
</dbReference>
<evidence type="ECO:0000259" key="1">
    <source>
        <dbReference type="Pfam" id="PF08241"/>
    </source>
</evidence>
<gene>
    <name evidence="2" type="ORF">GA0071312_0269</name>
</gene>
<dbReference type="InterPro" id="IPR013216">
    <property type="entry name" value="Methyltransf_11"/>
</dbReference>
<sequence length="197" mass="22132">MFWLGWISRNLRDKQNTKRILDIGSNIFWLIGIASNYEVDMVDVRDHPLADYFPFKMTIGDAVSLPFEDNSFDAVTFPQLLHWMGTAAYGREIDVNADHAVLSEIARVMKADGIGLFITFVVPGSGVFKIGGRRLYGIEDLETTIRRAGLKIVEIVYYSPTFQQIPEGKLVAPTGRELVTGNPDEDICWAFLKVAKS</sequence>
<dbReference type="GO" id="GO:0008168">
    <property type="term" value="F:methyltransferase activity"/>
    <property type="evidence" value="ECO:0007669"/>
    <property type="project" value="UniProtKB-KW"/>
</dbReference>